<protein>
    <submittedName>
        <fullName evidence="3 5">Integrase, catalytic core domain and Ribonuclease H-like domain-containing protein</fullName>
    </submittedName>
</protein>
<proteinExistence type="predicted"/>
<keyword evidence="4" id="KW-1185">Reference proteome</keyword>
<dbReference type="PROSITE" id="PS50994">
    <property type="entry name" value="INTEGRASE"/>
    <property type="match status" value="1"/>
</dbReference>
<evidence type="ECO:0000313" key="4">
    <source>
        <dbReference type="Proteomes" id="UP000035682"/>
    </source>
</evidence>
<dbReference type="WBParaSite" id="SRAE_X000236300.1">
    <property type="protein sequence ID" value="SRAE_X000236300.1"/>
    <property type="gene ID" value="WBGene00267947"/>
</dbReference>
<reference evidence="5" key="3">
    <citation type="submission" date="2020-12" db="UniProtKB">
        <authorList>
            <consortium name="WormBaseParasite"/>
        </authorList>
    </citation>
    <scope>IDENTIFICATION</scope>
</reference>
<organism evidence="3">
    <name type="scientific">Strongyloides ratti</name>
    <name type="common">Parasitic roundworm</name>
    <dbReference type="NCBI Taxonomy" id="34506"/>
    <lineage>
        <taxon>Eukaryota</taxon>
        <taxon>Metazoa</taxon>
        <taxon>Ecdysozoa</taxon>
        <taxon>Nematoda</taxon>
        <taxon>Chromadorea</taxon>
        <taxon>Rhabditida</taxon>
        <taxon>Tylenchina</taxon>
        <taxon>Panagrolaimomorpha</taxon>
        <taxon>Strongyloidoidea</taxon>
        <taxon>Strongyloididae</taxon>
        <taxon>Strongyloides</taxon>
    </lineage>
</organism>
<reference evidence="3" key="1">
    <citation type="submission" date="2014-09" db="EMBL/GenBank/DDBJ databases">
        <authorList>
            <person name="Aslett A.Martin."/>
        </authorList>
    </citation>
    <scope>NUCLEOTIDE SEQUENCE</scope>
    <source>
        <strain evidence="3">ED321 Heterogonic</strain>
    </source>
</reference>
<dbReference type="PANTHER" id="PTHR37984:SF5">
    <property type="entry name" value="PROTEIN NYNRIN-LIKE"/>
    <property type="match status" value="1"/>
</dbReference>
<feature type="domain" description="Integrase catalytic" evidence="2">
    <location>
        <begin position="190"/>
        <end position="349"/>
    </location>
</feature>
<dbReference type="EMBL" id="LN609400">
    <property type="protein sequence ID" value="CEF60628.1"/>
    <property type="molecule type" value="Genomic_DNA"/>
</dbReference>
<gene>
    <name evidence="3 5 6" type="ORF">SRAE_X000236300</name>
</gene>
<dbReference type="InterPro" id="IPR050951">
    <property type="entry name" value="Retrovirus_Pol_polyprotein"/>
</dbReference>
<name>A0A090MR27_STRRB</name>
<dbReference type="GO" id="GO:0015074">
    <property type="term" value="P:DNA integration"/>
    <property type="evidence" value="ECO:0007669"/>
    <property type="project" value="InterPro"/>
</dbReference>
<accession>A0A090MR27</accession>
<dbReference type="Pfam" id="PF00665">
    <property type="entry name" value="rve"/>
    <property type="match status" value="1"/>
</dbReference>
<evidence type="ECO:0000313" key="3">
    <source>
        <dbReference type="EMBL" id="CEF60628.1"/>
    </source>
</evidence>
<evidence type="ECO:0000256" key="1">
    <source>
        <dbReference type="SAM" id="MobiDB-lite"/>
    </source>
</evidence>
<evidence type="ECO:0000313" key="5">
    <source>
        <dbReference type="WBParaSite" id="SRAE_X000236300.1"/>
    </source>
</evidence>
<evidence type="ECO:0000313" key="6">
    <source>
        <dbReference type="WormBase" id="SRAE_X000236300"/>
    </source>
</evidence>
<dbReference type="PANTHER" id="PTHR37984">
    <property type="entry name" value="PROTEIN CBG26694"/>
    <property type="match status" value="1"/>
</dbReference>
<dbReference type="AlphaFoldDB" id="A0A090MR27"/>
<dbReference type="RefSeq" id="XP_024499837.1">
    <property type="nucleotide sequence ID" value="XM_024645567.1"/>
</dbReference>
<dbReference type="CTD" id="36385441"/>
<dbReference type="InterPro" id="IPR001584">
    <property type="entry name" value="Integrase_cat-core"/>
</dbReference>
<feature type="compositionally biased region" description="Polar residues" evidence="1">
    <location>
        <begin position="165"/>
        <end position="176"/>
    </location>
</feature>
<sequence length="471" mass="53943">MPRHRTESEKNFYTHLDSLSHIEQDLLIYRREKVRLERHLRMEERNVLPSLNESFPKEEAMTAPSSDYDIVNQGNKAMTHYLNSSNLNGSDQSHSAVNLNQHGVNLNHQNITPNSNTVGISQGVNFNHQGSTPDPGSAGLMELIQNPQALTSLIQLLQRLVPNDNRSTSSVTAQSPQPQPHAYKAFSGTEQKNPRDSYSLDICGPINLGSRWRYILLMVDVFSSYWIARPLIQTTSEEIREEMMVIFLNSGYPKQVRMDNASYLRSEKLSKALKELNIEVSFTTPYAHKGNTKVERGFHTLESMLSKCMKLDNNNKSWEEFLPVCTYYYNTAAMDDCGTTPYELFYGTSPNVPEESHLNASPGLVEKDIQLAEWKYKLAIVRNTAAALKLDRKLRKMNKVKNWIEFEIGQKILVKDITNKNKFKENYIGPFTILDMDETTLSYKKGRNKIFKVHKSECKPYKESQDLSVDE</sequence>
<dbReference type="Proteomes" id="UP000035682">
    <property type="component" value="Unplaced"/>
</dbReference>
<dbReference type="GeneID" id="36385441"/>
<reference evidence="4" key="2">
    <citation type="submission" date="2014-09" db="EMBL/GenBank/DDBJ databases">
        <authorList>
            <person name="Martin A.A."/>
        </authorList>
    </citation>
    <scope>NUCLEOTIDE SEQUENCE</scope>
    <source>
        <strain evidence="4">ED321</strain>
    </source>
</reference>
<dbReference type="GO" id="GO:0003676">
    <property type="term" value="F:nucleic acid binding"/>
    <property type="evidence" value="ECO:0007669"/>
    <property type="project" value="InterPro"/>
</dbReference>
<dbReference type="SUPFAM" id="SSF53098">
    <property type="entry name" value="Ribonuclease H-like"/>
    <property type="match status" value="1"/>
</dbReference>
<feature type="region of interest" description="Disordered" evidence="1">
    <location>
        <begin position="165"/>
        <end position="194"/>
    </location>
</feature>
<dbReference type="Gene3D" id="3.30.420.10">
    <property type="entry name" value="Ribonuclease H-like superfamily/Ribonuclease H"/>
    <property type="match status" value="1"/>
</dbReference>
<evidence type="ECO:0000259" key="2">
    <source>
        <dbReference type="PROSITE" id="PS50994"/>
    </source>
</evidence>
<dbReference type="InterPro" id="IPR012337">
    <property type="entry name" value="RNaseH-like_sf"/>
</dbReference>
<dbReference type="OrthoDB" id="5865975at2759"/>
<dbReference type="InterPro" id="IPR036397">
    <property type="entry name" value="RNaseH_sf"/>
</dbReference>
<dbReference type="WormBase" id="SRAE_X000236300">
    <property type="protein sequence ID" value="SRP10820"/>
    <property type="gene ID" value="WBGene00267947"/>
</dbReference>